<comment type="caution">
    <text evidence="3">The sequence shown here is derived from an EMBL/GenBank/DDBJ whole genome shotgun (WGS) entry which is preliminary data.</text>
</comment>
<dbReference type="InterPro" id="IPR040361">
    <property type="entry name" value="TPD1"/>
</dbReference>
<proteinExistence type="predicted"/>
<accession>A0A8S0PDY2</accession>
<sequence length="190" mass="21246">MSFESSIRCRINAPLTVVFSIALLLIMGIYTVSDHGLMKFTFSPVSSVKKSTNSTAQNNSFYSSHRKLFFIGGKEEEQKNEANTNRIWDDNCSESDIVISQGQTQPLPNGIPTYTVEIMNVCVAACNISRIHVSCGWFSSARLINPHVFKRLHFNDCLVNDGKPLEYGYTISFQYANTYSYPLSVSSIAC</sequence>
<keyword evidence="1" id="KW-0732">Signal</keyword>
<protein>
    <submittedName>
        <fullName evidence="3">Uncharacterized protein</fullName>
    </submittedName>
</protein>
<gene>
    <name evidence="3" type="ORF">OLEA9_A084226</name>
</gene>
<dbReference type="PANTHER" id="PTHR33184:SF67">
    <property type="entry name" value="PROTEIN TAPETUM DETERMINANT 1"/>
    <property type="match status" value="1"/>
</dbReference>
<keyword evidence="4" id="KW-1185">Reference proteome</keyword>
<dbReference type="PANTHER" id="PTHR33184">
    <property type="entry name" value="PROTEIN TAPETUM DETERMINANT 1-LIKE-RELATED"/>
    <property type="match status" value="1"/>
</dbReference>
<evidence type="ECO:0000256" key="2">
    <source>
        <dbReference type="SAM" id="Phobius"/>
    </source>
</evidence>
<evidence type="ECO:0000256" key="1">
    <source>
        <dbReference type="ARBA" id="ARBA00022729"/>
    </source>
</evidence>
<dbReference type="Pfam" id="PF24068">
    <property type="entry name" value="TPD1_C"/>
    <property type="match status" value="1"/>
</dbReference>
<evidence type="ECO:0000313" key="3">
    <source>
        <dbReference type="EMBL" id="CAA2939145.1"/>
    </source>
</evidence>
<keyword evidence="2" id="KW-1133">Transmembrane helix</keyword>
<dbReference type="OrthoDB" id="1572689at2759"/>
<dbReference type="EMBL" id="CACTIH010000041">
    <property type="protein sequence ID" value="CAA2939145.1"/>
    <property type="molecule type" value="Genomic_DNA"/>
</dbReference>
<organism evidence="3 4">
    <name type="scientific">Olea europaea subsp. europaea</name>
    <dbReference type="NCBI Taxonomy" id="158383"/>
    <lineage>
        <taxon>Eukaryota</taxon>
        <taxon>Viridiplantae</taxon>
        <taxon>Streptophyta</taxon>
        <taxon>Embryophyta</taxon>
        <taxon>Tracheophyta</taxon>
        <taxon>Spermatophyta</taxon>
        <taxon>Magnoliopsida</taxon>
        <taxon>eudicotyledons</taxon>
        <taxon>Gunneridae</taxon>
        <taxon>Pentapetalae</taxon>
        <taxon>asterids</taxon>
        <taxon>lamiids</taxon>
        <taxon>Lamiales</taxon>
        <taxon>Oleaceae</taxon>
        <taxon>Oleeae</taxon>
        <taxon>Olea</taxon>
    </lineage>
</organism>
<dbReference type="GO" id="GO:0001709">
    <property type="term" value="P:cell fate determination"/>
    <property type="evidence" value="ECO:0007669"/>
    <property type="project" value="TreeGrafter"/>
</dbReference>
<keyword evidence="2" id="KW-0812">Transmembrane</keyword>
<reference evidence="3 4" key="1">
    <citation type="submission" date="2019-12" db="EMBL/GenBank/DDBJ databases">
        <authorList>
            <person name="Alioto T."/>
            <person name="Alioto T."/>
            <person name="Gomez Garrido J."/>
        </authorList>
    </citation>
    <scope>NUCLEOTIDE SEQUENCE [LARGE SCALE GENOMIC DNA]</scope>
</reference>
<name>A0A8S0PDY2_OLEEU</name>
<dbReference type="Proteomes" id="UP000594638">
    <property type="component" value="Unassembled WGS sequence"/>
</dbReference>
<dbReference type="AlphaFoldDB" id="A0A8S0PDY2"/>
<evidence type="ECO:0000313" key="4">
    <source>
        <dbReference type="Proteomes" id="UP000594638"/>
    </source>
</evidence>
<feature type="transmembrane region" description="Helical" evidence="2">
    <location>
        <begin position="12"/>
        <end position="32"/>
    </location>
</feature>
<dbReference type="Gramene" id="OE9A084226T1">
    <property type="protein sequence ID" value="OE9A084226C1"/>
    <property type="gene ID" value="OE9A084226"/>
</dbReference>
<keyword evidence="2" id="KW-0472">Membrane</keyword>